<dbReference type="VEuPathDB" id="MicrosporidiaDB:H312_02309"/>
<keyword evidence="4" id="KW-1185">Reference proteome</keyword>
<dbReference type="OrthoDB" id="10383048at2759"/>
<evidence type="ECO:0000256" key="2">
    <source>
        <dbReference type="SAM" id="SignalP"/>
    </source>
</evidence>
<dbReference type="AlphaFoldDB" id="A0A059EZC0"/>
<protein>
    <submittedName>
        <fullName evidence="3">Uncharacterized protein</fullName>
    </submittedName>
</protein>
<organism evidence="3 4">
    <name type="scientific">Anncaliia algerae PRA339</name>
    <dbReference type="NCBI Taxonomy" id="1288291"/>
    <lineage>
        <taxon>Eukaryota</taxon>
        <taxon>Fungi</taxon>
        <taxon>Fungi incertae sedis</taxon>
        <taxon>Microsporidia</taxon>
        <taxon>Tubulinosematoidea</taxon>
        <taxon>Tubulinosematidae</taxon>
        <taxon>Anncaliia</taxon>
    </lineage>
</organism>
<dbReference type="EMBL" id="KK365190">
    <property type="protein sequence ID" value="KCZ80280.1"/>
    <property type="molecule type" value="Genomic_DNA"/>
</dbReference>
<sequence length="669" mass="79059">MIGVSWFVFIFFVIKRYYLTELGSLLHENSVLENQLYFNPDNPDAYFMFYVNEDGLCPRTLDEFRKPNLLSSCITGSDDISDVKTPNNNFDLINSTPNISSQHNYLQNLNSCSNNPQLLTLESDQLSCKNLYFHKETKEKIFYLDLDHESCQPEIKKQCTERQGSKDDGMEGIFHNTKQCDYGFSCVDKYNSAIFNSQRKDLAVFPNDEKYIIYENSENIHLEEISIRTNANIDIENELKLIDTVLGKQNNANSSNIEPKYSESHNCCLQNPNNISYGNLEVKNKLPDISTFLKPVNNLNFSSSCTRYSMETMNLENYSVKSSIKDTIHLYSYIPLKSSIFPIPISTTEIKINDYFQLIATDYLIYYVHIINIINADGKKILNGKKFEENFDLDVCEEFARILSKTFPIDYKKLAEMTNLKDYYNSYVVFENWVEKNYNLSKMIDQKSYLRQLKATKERFRKSENIEILNAFIEIFKSKNYSLLFKILPCFNLIYKINEINLANKRILFLSRYLLLVLCKYDVFRYNYFKKAKKNYESIEKLQITEEYNETLAIISVFLRNIMLIINVPDFVLKVLEVYCFVYFLRAKYYKVFQRYGKLKILTNIDVLYSDTFIIRKNNSKNITSIRFKQKYEQKALLQLINTRLEEIRNKILIKNLKLKRIRKRRQKE</sequence>
<feature type="signal peptide" evidence="2">
    <location>
        <begin position="1"/>
        <end position="22"/>
    </location>
</feature>
<evidence type="ECO:0000313" key="4">
    <source>
        <dbReference type="Proteomes" id="UP000030655"/>
    </source>
</evidence>
<evidence type="ECO:0000256" key="1">
    <source>
        <dbReference type="SAM" id="Phobius"/>
    </source>
</evidence>
<keyword evidence="2" id="KW-0732">Signal</keyword>
<keyword evidence="1" id="KW-0812">Transmembrane</keyword>
<keyword evidence="1" id="KW-1133">Transmembrane helix</keyword>
<accession>A0A059EZC0</accession>
<proteinExistence type="predicted"/>
<name>A0A059EZC0_9MICR</name>
<feature type="chain" id="PRO_5001572385" evidence="2">
    <location>
        <begin position="23"/>
        <end position="669"/>
    </location>
</feature>
<feature type="transmembrane region" description="Helical" evidence="1">
    <location>
        <begin position="562"/>
        <end position="585"/>
    </location>
</feature>
<keyword evidence="1" id="KW-0472">Membrane</keyword>
<dbReference type="Proteomes" id="UP000030655">
    <property type="component" value="Unassembled WGS sequence"/>
</dbReference>
<reference evidence="4" key="1">
    <citation type="submission" date="2013-02" db="EMBL/GenBank/DDBJ databases">
        <authorList>
            <consortium name="The Broad Institute Genome Sequencing Platform"/>
            <person name="Cuomo C."/>
            <person name="Becnel J."/>
            <person name="Sanscrainte N."/>
            <person name="Walker B."/>
            <person name="Young S.K."/>
            <person name="Zeng Q."/>
            <person name="Gargeya S."/>
            <person name="Fitzgerald M."/>
            <person name="Haas B."/>
            <person name="Abouelleil A."/>
            <person name="Alvarado L."/>
            <person name="Arachchi H.M."/>
            <person name="Berlin A.M."/>
            <person name="Chapman S.B."/>
            <person name="Dewar J."/>
            <person name="Goldberg J."/>
            <person name="Griggs A."/>
            <person name="Gujja S."/>
            <person name="Hansen M."/>
            <person name="Howarth C."/>
            <person name="Imamovic A."/>
            <person name="Larimer J."/>
            <person name="McCowan C."/>
            <person name="Murphy C."/>
            <person name="Neiman D."/>
            <person name="Pearson M."/>
            <person name="Priest M."/>
            <person name="Roberts A."/>
            <person name="Saif S."/>
            <person name="Shea T."/>
            <person name="Sisk P."/>
            <person name="Sykes S."/>
            <person name="Wortman J."/>
            <person name="Nusbaum C."/>
            <person name="Birren B."/>
        </authorList>
    </citation>
    <scope>NUCLEOTIDE SEQUENCE [LARGE SCALE GENOMIC DNA]</scope>
    <source>
        <strain evidence="4">PRA339</strain>
    </source>
</reference>
<reference evidence="3 4" key="2">
    <citation type="submission" date="2014-03" db="EMBL/GenBank/DDBJ databases">
        <title>The Genome Sequence of Anncaliia algerae insect isolate PRA339.</title>
        <authorList>
            <consortium name="The Broad Institute Genome Sequencing Platform"/>
            <consortium name="The Broad Institute Genome Sequencing Center for Infectious Disease"/>
            <person name="Cuomo C."/>
            <person name="Becnel J."/>
            <person name="Sanscrainte N."/>
            <person name="Walker B."/>
            <person name="Young S.K."/>
            <person name="Zeng Q."/>
            <person name="Gargeya S."/>
            <person name="Fitzgerald M."/>
            <person name="Haas B."/>
            <person name="Abouelleil A."/>
            <person name="Alvarado L."/>
            <person name="Arachchi H.M."/>
            <person name="Berlin A.M."/>
            <person name="Chapman S.B."/>
            <person name="Dewar J."/>
            <person name="Goldberg J."/>
            <person name="Griggs A."/>
            <person name="Gujja S."/>
            <person name="Hansen M."/>
            <person name="Howarth C."/>
            <person name="Imamovic A."/>
            <person name="Larimer J."/>
            <person name="McCowan C."/>
            <person name="Murphy C."/>
            <person name="Neiman D."/>
            <person name="Pearson M."/>
            <person name="Priest M."/>
            <person name="Roberts A."/>
            <person name="Saif S."/>
            <person name="Shea T."/>
            <person name="Sisk P."/>
            <person name="Sykes S."/>
            <person name="Wortman J."/>
            <person name="Nusbaum C."/>
            <person name="Birren B."/>
        </authorList>
    </citation>
    <scope>NUCLEOTIDE SEQUENCE [LARGE SCALE GENOMIC DNA]</scope>
    <source>
        <strain evidence="3 4">PRA339</strain>
    </source>
</reference>
<dbReference type="HOGENOM" id="CLU_026639_0_0_1"/>
<evidence type="ECO:0000313" key="3">
    <source>
        <dbReference type="EMBL" id="KCZ80280.1"/>
    </source>
</evidence>
<gene>
    <name evidence="3" type="ORF">H312_02309</name>
</gene>